<keyword evidence="2" id="KW-0145">Chemotaxis</keyword>
<feature type="transmembrane region" description="Helical" evidence="11">
    <location>
        <begin position="154"/>
        <end position="175"/>
    </location>
</feature>
<gene>
    <name evidence="13" type="ORF">E1301_Tti017659</name>
</gene>
<dbReference type="InterPro" id="IPR017452">
    <property type="entry name" value="GPCR_Rhodpsn_7TM"/>
</dbReference>
<feature type="transmembrane region" description="Helical" evidence="11">
    <location>
        <begin position="487"/>
        <end position="508"/>
    </location>
</feature>
<evidence type="ECO:0000259" key="12">
    <source>
        <dbReference type="PROSITE" id="PS50262"/>
    </source>
</evidence>
<keyword evidence="4 11" id="KW-1133">Transmembrane helix</keyword>
<keyword evidence="3 11" id="KW-0812">Transmembrane</keyword>
<proteinExistence type="inferred from homology"/>
<dbReference type="Gene3D" id="1.20.1070.10">
    <property type="entry name" value="Rhodopsin 7-helix transmembrane proteins"/>
    <property type="match status" value="2"/>
</dbReference>
<feature type="transmembrane region" description="Helical" evidence="11">
    <location>
        <begin position="237"/>
        <end position="255"/>
    </location>
</feature>
<dbReference type="Pfam" id="PF00001">
    <property type="entry name" value="7tm_1"/>
    <property type="match status" value="2"/>
</dbReference>
<dbReference type="PANTHER" id="PTHR24225">
    <property type="entry name" value="CHEMOTACTIC RECEPTOR"/>
    <property type="match status" value="1"/>
</dbReference>
<dbReference type="GO" id="GO:0007200">
    <property type="term" value="P:phospholipase C-activating G protein-coupled receptor signaling pathway"/>
    <property type="evidence" value="ECO:0007669"/>
    <property type="project" value="TreeGrafter"/>
</dbReference>
<dbReference type="GO" id="GO:0006954">
    <property type="term" value="P:inflammatory response"/>
    <property type="evidence" value="ECO:0007669"/>
    <property type="project" value="TreeGrafter"/>
</dbReference>
<evidence type="ECO:0000313" key="13">
    <source>
        <dbReference type="EMBL" id="KAA0701819.1"/>
    </source>
</evidence>
<feature type="transmembrane region" description="Helical" evidence="11">
    <location>
        <begin position="74"/>
        <end position="100"/>
    </location>
</feature>
<feature type="transmembrane region" description="Helical" evidence="11">
    <location>
        <begin position="617"/>
        <end position="636"/>
    </location>
</feature>
<evidence type="ECO:0000256" key="9">
    <source>
        <dbReference type="ARBA" id="ARBA00023224"/>
    </source>
</evidence>
<dbReference type="GO" id="GO:0005886">
    <property type="term" value="C:plasma membrane"/>
    <property type="evidence" value="ECO:0007669"/>
    <property type="project" value="TreeGrafter"/>
</dbReference>
<evidence type="ECO:0000256" key="4">
    <source>
        <dbReference type="ARBA" id="ARBA00022989"/>
    </source>
</evidence>
<organism evidence="13 14">
    <name type="scientific">Triplophysa tibetana</name>
    <dbReference type="NCBI Taxonomy" id="1572043"/>
    <lineage>
        <taxon>Eukaryota</taxon>
        <taxon>Metazoa</taxon>
        <taxon>Chordata</taxon>
        <taxon>Craniata</taxon>
        <taxon>Vertebrata</taxon>
        <taxon>Euteleostomi</taxon>
        <taxon>Actinopterygii</taxon>
        <taxon>Neopterygii</taxon>
        <taxon>Teleostei</taxon>
        <taxon>Ostariophysi</taxon>
        <taxon>Cypriniformes</taxon>
        <taxon>Nemacheilidae</taxon>
        <taxon>Triplophysa</taxon>
    </lineage>
</organism>
<comment type="caution">
    <text evidence="13">The sequence shown here is derived from an EMBL/GenBank/DDBJ whole genome shotgun (WGS) entry which is preliminary data.</text>
</comment>
<comment type="subcellular location">
    <subcellularLocation>
        <location evidence="1">Membrane</location>
        <topology evidence="1">Multi-pass membrane protein</topology>
    </subcellularLocation>
</comment>
<accession>A0A5A9MXS8</accession>
<dbReference type="EMBL" id="SOYY01000025">
    <property type="protein sequence ID" value="KAA0701819.1"/>
    <property type="molecule type" value="Genomic_DNA"/>
</dbReference>
<feature type="transmembrane region" description="Helical" evidence="11">
    <location>
        <begin position="39"/>
        <end position="62"/>
    </location>
</feature>
<keyword evidence="8 13" id="KW-0675">Receptor</keyword>
<dbReference type="AlphaFoldDB" id="A0A5A9MXS8"/>
<comment type="similarity">
    <text evidence="10">Belongs to the chemokine-like receptor (CMKLR) family.</text>
</comment>
<feature type="transmembrane region" description="Helical" evidence="11">
    <location>
        <begin position="445"/>
        <end position="466"/>
    </location>
</feature>
<feature type="transmembrane region" description="Helical" evidence="11">
    <location>
        <begin position="528"/>
        <end position="549"/>
    </location>
</feature>
<evidence type="ECO:0000256" key="7">
    <source>
        <dbReference type="ARBA" id="ARBA00023157"/>
    </source>
</evidence>
<evidence type="ECO:0000256" key="5">
    <source>
        <dbReference type="ARBA" id="ARBA00023040"/>
    </source>
</evidence>
<dbReference type="SUPFAM" id="SSF81321">
    <property type="entry name" value="Family A G protein-coupled receptor-like"/>
    <property type="match status" value="2"/>
</dbReference>
<dbReference type="InterPro" id="IPR000826">
    <property type="entry name" value="Formyl_rcpt-rel"/>
</dbReference>
<dbReference type="GO" id="GO:0006935">
    <property type="term" value="P:chemotaxis"/>
    <property type="evidence" value="ECO:0007669"/>
    <property type="project" value="UniProtKB-KW"/>
</dbReference>
<keyword evidence="7" id="KW-1015">Disulfide bond</keyword>
<evidence type="ECO:0000313" key="14">
    <source>
        <dbReference type="Proteomes" id="UP000324632"/>
    </source>
</evidence>
<dbReference type="Proteomes" id="UP000324632">
    <property type="component" value="Chromosome 25"/>
</dbReference>
<keyword evidence="14" id="KW-1185">Reference proteome</keyword>
<dbReference type="GO" id="GO:0004930">
    <property type="term" value="F:G protein-coupled receptor activity"/>
    <property type="evidence" value="ECO:0007669"/>
    <property type="project" value="UniProtKB-KW"/>
</dbReference>
<dbReference type="FunFam" id="1.20.1070.10:FF:000034">
    <property type="entry name" value="G-protein coupled receptor 1"/>
    <property type="match status" value="2"/>
</dbReference>
<keyword evidence="5" id="KW-0297">G-protein coupled receptor</keyword>
<evidence type="ECO:0000256" key="11">
    <source>
        <dbReference type="SAM" id="Phobius"/>
    </source>
</evidence>
<feature type="transmembrane region" description="Helical" evidence="11">
    <location>
        <begin position="195"/>
        <end position="216"/>
    </location>
</feature>
<evidence type="ECO:0000256" key="10">
    <source>
        <dbReference type="ARBA" id="ARBA00025736"/>
    </source>
</evidence>
<dbReference type="InterPro" id="IPR000276">
    <property type="entry name" value="GPCR_Rhodpsn"/>
</dbReference>
<feature type="domain" description="G-protein coupled receptors family 1 profile" evidence="12">
    <location>
        <begin position="55"/>
        <end position="300"/>
    </location>
</feature>
<keyword evidence="9" id="KW-0807">Transducer</keyword>
<feature type="transmembrane region" description="Helical" evidence="11">
    <location>
        <begin position="372"/>
        <end position="395"/>
    </location>
</feature>
<feature type="transmembrane region" description="Helical" evidence="11">
    <location>
        <begin position="112"/>
        <end position="133"/>
    </location>
</feature>
<protein>
    <submittedName>
        <fullName evidence="13">C3a anaphylatoxin chemotactic receptor</fullName>
    </submittedName>
</protein>
<evidence type="ECO:0000256" key="3">
    <source>
        <dbReference type="ARBA" id="ARBA00022692"/>
    </source>
</evidence>
<evidence type="ECO:0000256" key="8">
    <source>
        <dbReference type="ARBA" id="ARBA00023170"/>
    </source>
</evidence>
<dbReference type="GO" id="GO:0007204">
    <property type="term" value="P:positive regulation of cytosolic calcium ion concentration"/>
    <property type="evidence" value="ECO:0007669"/>
    <property type="project" value="TreeGrafter"/>
</dbReference>
<dbReference type="PANTHER" id="PTHR24225:SF68">
    <property type="entry name" value="C3A ANAPHYLATOXIN CHEMOTACTIC RECEPTOR-LIKE-RELATED"/>
    <property type="match status" value="1"/>
</dbReference>
<feature type="domain" description="G-protein coupled receptors family 1 profile" evidence="12">
    <location>
        <begin position="388"/>
        <end position="633"/>
    </location>
</feature>
<evidence type="ECO:0000256" key="6">
    <source>
        <dbReference type="ARBA" id="ARBA00023136"/>
    </source>
</evidence>
<keyword evidence="6 11" id="KW-0472">Membrane</keyword>
<sequence>MSHKERDNLTANTTLGSQNLTNIERNHSTELTGLSNTEIFSICIYFVILVTGVIGNGLVVFVTGYKMETTVNSICFLNLAIADFIFILFLILYIIVTFYKLVWPFGDVMCKIMSLVSILNMFASIFLLTAISLDRYLCTWVVVWAQNKRTLVKARIICVFVWLLSICCSIPFVIIRSVKKLDGVEYCVYSSHINVIMSLFIYRFMVGFVVPFFIIASSYMAIGVRAKRLKRGKQLRPFRVIIPLILAFFICWLPFHVQQLCNISALKNHWSGSVKDGVEASGAFVTYLVYLNSSLNPILYVFMCDEFKKKLKKSLLSVLEGAFTEDHVSFRSTRFSRLSGSLQANTTLGSQNLTNIERNHSTELTGLSNTEIFSICIYFVILVTGVIGNGLVVFVTGYKMETTVNSICFLNLAIADFIFILFLILYIIVTFYKLVWPFGDVMCKIMSLVSILNMFASIFLLTAISLDRYLCTWVVVWAQNKRTLVKARIICVFVWLLSICCSIPFVIIRSVKKLDGVEYCVYSSHINVIMSLFIYRFMVGFVVPFFIIASSYMAIGVRAKRLKRGKQLRPFRVIIPLILAFFICWLPFHVQQLCNISALKNHWSGSVKDGVEASGAFVTYLVYLNSSLNPILYVFMCDEFKKKLKKSLLSVLEGAFTEDHVSFRSTRFSRLSGSLQGTKQSHDTTI</sequence>
<feature type="transmembrane region" description="Helical" evidence="11">
    <location>
        <begin position="570"/>
        <end position="588"/>
    </location>
</feature>
<reference evidence="13 14" key="1">
    <citation type="journal article" date="2019" name="Mol. Ecol. Resour.">
        <title>Chromosome-level genome assembly of Triplophysa tibetana, a fish adapted to the harsh high-altitude environment of the Tibetan Plateau.</title>
        <authorList>
            <person name="Yang X."/>
            <person name="Liu H."/>
            <person name="Ma Z."/>
            <person name="Zou Y."/>
            <person name="Zou M."/>
            <person name="Mao Y."/>
            <person name="Li X."/>
            <person name="Wang H."/>
            <person name="Chen T."/>
            <person name="Wang W."/>
            <person name="Yang R."/>
        </authorList>
    </citation>
    <scope>NUCLEOTIDE SEQUENCE [LARGE SCALE GENOMIC DNA]</scope>
    <source>
        <strain evidence="13">TTIB1903HZAU</strain>
        <tissue evidence="13">Muscle</tissue>
    </source>
</reference>
<dbReference type="PRINTS" id="PR00237">
    <property type="entry name" value="GPCRRHODOPSN"/>
</dbReference>
<name>A0A5A9MXS8_9TELE</name>
<dbReference type="PRINTS" id="PR00526">
    <property type="entry name" value="FMETLEUPHER"/>
</dbReference>
<evidence type="ECO:0000256" key="2">
    <source>
        <dbReference type="ARBA" id="ARBA00022500"/>
    </source>
</evidence>
<dbReference type="PROSITE" id="PS50262">
    <property type="entry name" value="G_PROTEIN_RECEP_F1_2"/>
    <property type="match status" value="2"/>
</dbReference>
<feature type="transmembrane region" description="Helical" evidence="11">
    <location>
        <begin position="407"/>
        <end position="433"/>
    </location>
</feature>
<dbReference type="GO" id="GO:0004875">
    <property type="term" value="F:complement receptor activity"/>
    <property type="evidence" value="ECO:0007669"/>
    <property type="project" value="TreeGrafter"/>
</dbReference>
<evidence type="ECO:0000256" key="1">
    <source>
        <dbReference type="ARBA" id="ARBA00004141"/>
    </source>
</evidence>